<dbReference type="SUPFAM" id="SSF53335">
    <property type="entry name" value="S-adenosyl-L-methionine-dependent methyltransferases"/>
    <property type="match status" value="1"/>
</dbReference>
<proteinExistence type="inferred from homology"/>
<reference evidence="6" key="2">
    <citation type="submission" date="2023-05" db="EMBL/GenBank/DDBJ databases">
        <authorList>
            <consortium name="Lawrence Berkeley National Laboratory"/>
            <person name="Steindorff A."/>
            <person name="Hensen N."/>
            <person name="Bonometti L."/>
            <person name="Westerberg I."/>
            <person name="Brannstrom I.O."/>
            <person name="Guillou S."/>
            <person name="Cros-Aarteil S."/>
            <person name="Calhoun S."/>
            <person name="Haridas S."/>
            <person name="Kuo A."/>
            <person name="Mondo S."/>
            <person name="Pangilinan J."/>
            <person name="Riley R."/>
            <person name="Labutti K."/>
            <person name="Andreopoulos B."/>
            <person name="Lipzen A."/>
            <person name="Chen C."/>
            <person name="Yanf M."/>
            <person name="Daum C."/>
            <person name="Ng V."/>
            <person name="Clum A."/>
            <person name="Ohm R."/>
            <person name="Martin F."/>
            <person name="Silar P."/>
            <person name="Natvig D."/>
            <person name="Lalanne C."/>
            <person name="Gautier V."/>
            <person name="Ament-Velasquez S.L."/>
            <person name="Kruys A."/>
            <person name="Hutchinson M.I."/>
            <person name="Powell A.J."/>
            <person name="Barry K."/>
            <person name="Miller A.N."/>
            <person name="Grigoriev I.V."/>
            <person name="Debuchy R."/>
            <person name="Gladieux P."/>
            <person name="Thoren M.H."/>
            <person name="Johannesson H."/>
        </authorList>
    </citation>
    <scope>NUCLEOTIDE SEQUENCE</scope>
    <source>
        <strain evidence="6">CBS 757.83</strain>
    </source>
</reference>
<organism evidence="6 7">
    <name type="scientific">Parathielavia hyrcaniae</name>
    <dbReference type="NCBI Taxonomy" id="113614"/>
    <lineage>
        <taxon>Eukaryota</taxon>
        <taxon>Fungi</taxon>
        <taxon>Dikarya</taxon>
        <taxon>Ascomycota</taxon>
        <taxon>Pezizomycotina</taxon>
        <taxon>Sordariomycetes</taxon>
        <taxon>Sordariomycetidae</taxon>
        <taxon>Sordariales</taxon>
        <taxon>Chaetomiaceae</taxon>
        <taxon>Parathielavia</taxon>
    </lineage>
</organism>
<dbReference type="GO" id="GO:0006696">
    <property type="term" value="P:ergosterol biosynthetic process"/>
    <property type="evidence" value="ECO:0007669"/>
    <property type="project" value="TreeGrafter"/>
</dbReference>
<name>A0AAN6Q2A9_9PEZI</name>
<dbReference type="Pfam" id="PF08241">
    <property type="entry name" value="Methyltransf_11"/>
    <property type="match status" value="1"/>
</dbReference>
<protein>
    <submittedName>
        <fullName evidence="6">S-adenosyl-L-methionine-dependent methyltransferase</fullName>
    </submittedName>
</protein>
<dbReference type="Proteomes" id="UP001305647">
    <property type="component" value="Unassembled WGS sequence"/>
</dbReference>
<dbReference type="InterPro" id="IPR013216">
    <property type="entry name" value="Methyltransf_11"/>
</dbReference>
<evidence type="ECO:0000256" key="2">
    <source>
        <dbReference type="ARBA" id="ARBA00038188"/>
    </source>
</evidence>
<dbReference type="CDD" id="cd02440">
    <property type="entry name" value="AdoMet_MTases"/>
    <property type="match status" value="1"/>
</dbReference>
<keyword evidence="4" id="KW-0472">Membrane</keyword>
<keyword evidence="1" id="KW-0808">Transferase</keyword>
<sequence length="391" mass="43812">MPQPTGATQGRDPHWLASSLAEGNVICSRVPRGRVSQGGIELKTLLQSSRRKSLQIKLALPVRIVPSSFRPTRRCPHLVSSNPPAPMMESNRRDSEETLVEPDPQLKTYYDSLESRIGYRLMLGGTRHFGYYEDDTYWPFPLGKALRAMEEKLFGALRLPAGSQVLDAGCGVGHVALYMARRGLRVTAIDVMDHHVAKAKRNVAHAADLLPGQVAVHKMDYHHLGAIPSQSHDGVYTMETFVHATDPDAVLAEFRRVLRPGGRLVLHEYDHTTGPGGTASQAVSDEMSLVNKYTAMYTNDRSRPGLYRRMLEDAGFVDVVVDDYSLNIRPMLRLFFVLAVVPYFFIKLFHLEPWFINTVAGANMYLHQDHWRYLAIRATKPGPPVEGVKTK</sequence>
<dbReference type="EMBL" id="MU863632">
    <property type="protein sequence ID" value="KAK4102300.1"/>
    <property type="molecule type" value="Genomic_DNA"/>
</dbReference>
<evidence type="ECO:0000256" key="4">
    <source>
        <dbReference type="SAM" id="Phobius"/>
    </source>
</evidence>
<comment type="caution">
    <text evidence="6">The sequence shown here is derived from an EMBL/GenBank/DDBJ whole genome shotgun (WGS) entry which is preliminary data.</text>
</comment>
<dbReference type="InterPro" id="IPR029063">
    <property type="entry name" value="SAM-dependent_MTases_sf"/>
</dbReference>
<evidence type="ECO:0000313" key="7">
    <source>
        <dbReference type="Proteomes" id="UP001305647"/>
    </source>
</evidence>
<keyword evidence="4" id="KW-1133">Transmembrane helix</keyword>
<dbReference type="GO" id="GO:0003838">
    <property type="term" value="F:sterol 24-C-methyltransferase activity"/>
    <property type="evidence" value="ECO:0007669"/>
    <property type="project" value="TreeGrafter"/>
</dbReference>
<dbReference type="InterPro" id="IPR050447">
    <property type="entry name" value="Erg6_SMT_methyltransf"/>
</dbReference>
<dbReference type="PANTHER" id="PTHR44068:SF1">
    <property type="entry name" value="HYPOTHETICAL LOC100005854"/>
    <property type="match status" value="1"/>
</dbReference>
<gene>
    <name evidence="6" type="ORF">N658DRAFT_447873</name>
</gene>
<keyword evidence="4" id="KW-0812">Transmembrane</keyword>
<comment type="similarity">
    <text evidence="2">Belongs to the class I-like SAM-binding methyltransferase superfamily. Erg6/SMT family.</text>
</comment>
<evidence type="ECO:0000313" key="6">
    <source>
        <dbReference type="EMBL" id="KAK4102300.1"/>
    </source>
</evidence>
<keyword evidence="6" id="KW-0489">Methyltransferase</keyword>
<dbReference type="Gene3D" id="3.40.50.150">
    <property type="entry name" value="Vaccinia Virus protein VP39"/>
    <property type="match status" value="1"/>
</dbReference>
<feature type="transmembrane region" description="Helical" evidence="4">
    <location>
        <begin position="331"/>
        <end position="349"/>
    </location>
</feature>
<dbReference type="GO" id="GO:0032259">
    <property type="term" value="P:methylation"/>
    <property type="evidence" value="ECO:0007669"/>
    <property type="project" value="UniProtKB-KW"/>
</dbReference>
<keyword evidence="7" id="KW-1185">Reference proteome</keyword>
<dbReference type="AlphaFoldDB" id="A0AAN6Q2A9"/>
<feature type="domain" description="Methyltransferase type 11" evidence="5">
    <location>
        <begin position="166"/>
        <end position="266"/>
    </location>
</feature>
<evidence type="ECO:0000256" key="3">
    <source>
        <dbReference type="SAM" id="MobiDB-lite"/>
    </source>
</evidence>
<dbReference type="GO" id="GO:0005783">
    <property type="term" value="C:endoplasmic reticulum"/>
    <property type="evidence" value="ECO:0007669"/>
    <property type="project" value="TreeGrafter"/>
</dbReference>
<accession>A0AAN6Q2A9</accession>
<reference evidence="6" key="1">
    <citation type="journal article" date="2023" name="Mol. Phylogenet. Evol.">
        <title>Genome-scale phylogeny and comparative genomics of the fungal order Sordariales.</title>
        <authorList>
            <person name="Hensen N."/>
            <person name="Bonometti L."/>
            <person name="Westerberg I."/>
            <person name="Brannstrom I.O."/>
            <person name="Guillou S."/>
            <person name="Cros-Aarteil S."/>
            <person name="Calhoun S."/>
            <person name="Haridas S."/>
            <person name="Kuo A."/>
            <person name="Mondo S."/>
            <person name="Pangilinan J."/>
            <person name="Riley R."/>
            <person name="LaButti K."/>
            <person name="Andreopoulos B."/>
            <person name="Lipzen A."/>
            <person name="Chen C."/>
            <person name="Yan M."/>
            <person name="Daum C."/>
            <person name="Ng V."/>
            <person name="Clum A."/>
            <person name="Steindorff A."/>
            <person name="Ohm R.A."/>
            <person name="Martin F."/>
            <person name="Silar P."/>
            <person name="Natvig D.O."/>
            <person name="Lalanne C."/>
            <person name="Gautier V."/>
            <person name="Ament-Velasquez S.L."/>
            <person name="Kruys A."/>
            <person name="Hutchinson M.I."/>
            <person name="Powell A.J."/>
            <person name="Barry K."/>
            <person name="Miller A.N."/>
            <person name="Grigoriev I.V."/>
            <person name="Debuchy R."/>
            <person name="Gladieux P."/>
            <person name="Hiltunen Thoren M."/>
            <person name="Johannesson H."/>
        </authorList>
    </citation>
    <scope>NUCLEOTIDE SEQUENCE</scope>
    <source>
        <strain evidence="6">CBS 757.83</strain>
    </source>
</reference>
<evidence type="ECO:0000259" key="5">
    <source>
        <dbReference type="Pfam" id="PF08241"/>
    </source>
</evidence>
<dbReference type="PANTHER" id="PTHR44068">
    <property type="entry name" value="ZGC:194242"/>
    <property type="match status" value="1"/>
</dbReference>
<feature type="region of interest" description="Disordered" evidence="3">
    <location>
        <begin position="75"/>
        <end position="101"/>
    </location>
</feature>
<evidence type="ECO:0000256" key="1">
    <source>
        <dbReference type="ARBA" id="ARBA00022679"/>
    </source>
</evidence>